<evidence type="ECO:0000313" key="3">
    <source>
        <dbReference type="Proteomes" id="UP000603453"/>
    </source>
</evidence>
<keyword evidence="1" id="KW-1133">Transmembrane helix</keyword>
<accession>A0A8H7UWH8</accession>
<feature type="transmembrane region" description="Helical" evidence="1">
    <location>
        <begin position="76"/>
        <end position="94"/>
    </location>
</feature>
<keyword evidence="3" id="KW-1185">Reference proteome</keyword>
<dbReference type="EMBL" id="JAEPRD010000191">
    <property type="protein sequence ID" value="KAG2194663.1"/>
    <property type="molecule type" value="Genomic_DNA"/>
</dbReference>
<gene>
    <name evidence="2" type="ORF">INT47_002347</name>
</gene>
<evidence type="ECO:0000256" key="1">
    <source>
        <dbReference type="SAM" id="Phobius"/>
    </source>
</evidence>
<evidence type="ECO:0000313" key="2">
    <source>
        <dbReference type="EMBL" id="KAG2194663.1"/>
    </source>
</evidence>
<dbReference type="AlphaFoldDB" id="A0A8H7UWH8"/>
<organism evidence="2 3">
    <name type="scientific">Mucor saturninus</name>
    <dbReference type="NCBI Taxonomy" id="64648"/>
    <lineage>
        <taxon>Eukaryota</taxon>
        <taxon>Fungi</taxon>
        <taxon>Fungi incertae sedis</taxon>
        <taxon>Mucoromycota</taxon>
        <taxon>Mucoromycotina</taxon>
        <taxon>Mucoromycetes</taxon>
        <taxon>Mucorales</taxon>
        <taxon>Mucorineae</taxon>
        <taxon>Mucoraceae</taxon>
        <taxon>Mucor</taxon>
    </lineage>
</organism>
<keyword evidence="1" id="KW-0472">Membrane</keyword>
<dbReference type="Proteomes" id="UP000603453">
    <property type="component" value="Unassembled WGS sequence"/>
</dbReference>
<keyword evidence="1" id="KW-0812">Transmembrane</keyword>
<proteinExistence type="predicted"/>
<protein>
    <submittedName>
        <fullName evidence="2">Uncharacterized protein</fullName>
    </submittedName>
</protein>
<sequence>MNCSQLAYDITGLPQIGLENPTDWGKQGLRLVANGCEAGNFSDSNNAEFKYSTVNSIEYAIPSPTFSSPTSAANGLNTSSLFVYMLIALLLMNLTRKLSN</sequence>
<reference evidence="2" key="1">
    <citation type="submission" date="2020-12" db="EMBL/GenBank/DDBJ databases">
        <title>Metabolic potential, ecology and presence of endohyphal bacteria is reflected in genomic diversity of Mucoromycotina.</title>
        <authorList>
            <person name="Muszewska A."/>
            <person name="Okrasinska A."/>
            <person name="Steczkiewicz K."/>
            <person name="Drgas O."/>
            <person name="Orlowska M."/>
            <person name="Perlinska-Lenart U."/>
            <person name="Aleksandrzak-Piekarczyk T."/>
            <person name="Szatraj K."/>
            <person name="Zielenkiewicz U."/>
            <person name="Pilsyk S."/>
            <person name="Malc E."/>
            <person name="Mieczkowski P."/>
            <person name="Kruszewska J.S."/>
            <person name="Biernat P."/>
            <person name="Pawlowska J."/>
        </authorList>
    </citation>
    <scope>NUCLEOTIDE SEQUENCE</scope>
    <source>
        <strain evidence="2">WA0000017839</strain>
    </source>
</reference>
<comment type="caution">
    <text evidence="2">The sequence shown here is derived from an EMBL/GenBank/DDBJ whole genome shotgun (WGS) entry which is preliminary data.</text>
</comment>
<name>A0A8H7UWH8_9FUNG</name>